<dbReference type="PANTHER" id="PTHR12845:SF5">
    <property type="entry name" value="EPHEXIN, ISOFORM D"/>
    <property type="match status" value="1"/>
</dbReference>
<dbReference type="SUPFAM" id="SSF48065">
    <property type="entry name" value="DBL homology domain (DH-domain)"/>
    <property type="match status" value="1"/>
</dbReference>
<reference evidence="2 3" key="1">
    <citation type="submission" date="2022-05" db="EMBL/GenBank/DDBJ databases">
        <authorList>
            <consortium name="Genoscope - CEA"/>
            <person name="William W."/>
        </authorList>
    </citation>
    <scope>NUCLEOTIDE SEQUENCE [LARGE SCALE GENOMIC DNA]</scope>
</reference>
<organism evidence="2 3">
    <name type="scientific">Porites lobata</name>
    <dbReference type="NCBI Taxonomy" id="104759"/>
    <lineage>
        <taxon>Eukaryota</taxon>
        <taxon>Metazoa</taxon>
        <taxon>Cnidaria</taxon>
        <taxon>Anthozoa</taxon>
        <taxon>Hexacorallia</taxon>
        <taxon>Scleractinia</taxon>
        <taxon>Fungiina</taxon>
        <taxon>Poritidae</taxon>
        <taxon>Porites</taxon>
    </lineage>
</organism>
<proteinExistence type="predicted"/>
<evidence type="ECO:0000313" key="3">
    <source>
        <dbReference type="Proteomes" id="UP001159405"/>
    </source>
</evidence>
<dbReference type="InterPro" id="IPR047271">
    <property type="entry name" value="Ephexin-like"/>
</dbReference>
<dbReference type="PANTHER" id="PTHR12845">
    <property type="entry name" value="GUANINE NUCLEOTIDE EXCHANGE FACTOR"/>
    <property type="match status" value="1"/>
</dbReference>
<dbReference type="InterPro" id="IPR035899">
    <property type="entry name" value="DBL_dom_sf"/>
</dbReference>
<dbReference type="EMBL" id="CALNXK010000290">
    <property type="protein sequence ID" value="CAH3181080.1"/>
    <property type="molecule type" value="Genomic_DNA"/>
</dbReference>
<dbReference type="InterPro" id="IPR000219">
    <property type="entry name" value="DH_dom"/>
</dbReference>
<sequence length="115" mass="13104">MSSDSSDKSLTDDEAFLEQLEKGTLRNMRVLWCELPEVKESGILDNIKREERKRQEAMFEVITSEASYLRSLNILMSQFIKSEELNAGSSLCVLERGQSHVLFSNINSIKSVSEK</sequence>
<feature type="domain" description="DH" evidence="1">
    <location>
        <begin position="53"/>
        <end position="115"/>
    </location>
</feature>
<protein>
    <recommendedName>
        <fullName evidence="1">DH domain-containing protein</fullName>
    </recommendedName>
</protein>
<dbReference type="Pfam" id="PF00621">
    <property type="entry name" value="RhoGEF"/>
    <property type="match status" value="1"/>
</dbReference>
<evidence type="ECO:0000259" key="1">
    <source>
        <dbReference type="PROSITE" id="PS50010"/>
    </source>
</evidence>
<dbReference type="PROSITE" id="PS50010">
    <property type="entry name" value="DH_2"/>
    <property type="match status" value="1"/>
</dbReference>
<evidence type="ECO:0000313" key="2">
    <source>
        <dbReference type="EMBL" id="CAH3181080.1"/>
    </source>
</evidence>
<dbReference type="Proteomes" id="UP001159405">
    <property type="component" value="Unassembled WGS sequence"/>
</dbReference>
<name>A0ABN8RP64_9CNID</name>
<keyword evidence="3" id="KW-1185">Reference proteome</keyword>
<accession>A0ABN8RP64</accession>
<dbReference type="Gene3D" id="1.20.900.10">
    <property type="entry name" value="Dbl homology (DH) domain"/>
    <property type="match status" value="1"/>
</dbReference>
<comment type="caution">
    <text evidence="2">The sequence shown here is derived from an EMBL/GenBank/DDBJ whole genome shotgun (WGS) entry which is preliminary data.</text>
</comment>
<gene>
    <name evidence="2" type="ORF">PLOB_00024442</name>
</gene>